<feature type="compositionally biased region" description="Low complexity" evidence="1">
    <location>
        <begin position="432"/>
        <end position="446"/>
    </location>
</feature>
<feature type="region of interest" description="Disordered" evidence="1">
    <location>
        <begin position="361"/>
        <end position="446"/>
    </location>
</feature>
<organism evidence="2 3">
    <name type="scientific">Paraglomus occultum</name>
    <dbReference type="NCBI Taxonomy" id="144539"/>
    <lineage>
        <taxon>Eukaryota</taxon>
        <taxon>Fungi</taxon>
        <taxon>Fungi incertae sedis</taxon>
        <taxon>Mucoromycota</taxon>
        <taxon>Glomeromycotina</taxon>
        <taxon>Glomeromycetes</taxon>
        <taxon>Paraglomerales</taxon>
        <taxon>Paraglomeraceae</taxon>
        <taxon>Paraglomus</taxon>
    </lineage>
</organism>
<protein>
    <submittedName>
        <fullName evidence="2">3041_t:CDS:1</fullName>
    </submittedName>
</protein>
<evidence type="ECO:0000313" key="2">
    <source>
        <dbReference type="EMBL" id="CAG8496084.1"/>
    </source>
</evidence>
<name>A0A9N8ZHQ1_9GLOM</name>
<feature type="compositionally biased region" description="Polar residues" evidence="1">
    <location>
        <begin position="363"/>
        <end position="388"/>
    </location>
</feature>
<keyword evidence="3" id="KW-1185">Reference proteome</keyword>
<reference evidence="2" key="1">
    <citation type="submission" date="2021-06" db="EMBL/GenBank/DDBJ databases">
        <authorList>
            <person name="Kallberg Y."/>
            <person name="Tangrot J."/>
            <person name="Rosling A."/>
        </authorList>
    </citation>
    <scope>NUCLEOTIDE SEQUENCE</scope>
    <source>
        <strain evidence="2">IA702</strain>
    </source>
</reference>
<feature type="region of interest" description="Disordered" evidence="1">
    <location>
        <begin position="60"/>
        <end position="79"/>
    </location>
</feature>
<comment type="caution">
    <text evidence="2">The sequence shown here is derived from an EMBL/GenBank/DDBJ whole genome shotgun (WGS) entry which is preliminary data.</text>
</comment>
<feature type="compositionally biased region" description="Polar residues" evidence="1">
    <location>
        <begin position="538"/>
        <end position="547"/>
    </location>
</feature>
<feature type="compositionally biased region" description="Polar residues" evidence="1">
    <location>
        <begin position="418"/>
        <end position="430"/>
    </location>
</feature>
<sequence length="547" mass="60258">MTEQPHDVDNNSDNNSDNVFKFAPDALRPTSTTPNAQQITPYLHFASQDLGKLFAQPSANVETPSLTSQEQPSEQHSHSPLFRKIARPIPPSLNTNFTPVLNNNSNTGFAMNNNNINNFIGMTYSPSDIPESSHRRRDSNVSAMSIQMYDTPGHQRRDSNVSAISMQLDTPTSLSENESGNEEDNSGFTMNANSGNMYNISTNKTSFVFPFPFIQKPLSRPGTPTTAPSTPPKYPLASQVIRSNLSLAGMPQLIRRSSMSDLNVETCSSGGGMFSDSRSEKPSPVQRPVRARRASLLPKTKSFTRIANELQEEARPIEAEIKGEYKTTKVLKNEPEKVPELNQRHPEELVTNWLNLRDVQFSPPYSKSNSEVEMTYRQDTTSPTQSSIGPWPVSGRIKRKASDESHFNPKRRAVSPSHIGSPSTLSSPVANSPPSIAGSSGSAPSTPSHNMFMKDWLYKNFHNHSNCNSDGNMGGSNSSNANVNAETSVNASASANTEEDTENMERDNNNVDGDNIDTNEDDGNRKNNAVNIHDTNRRFSTMSLNEE</sequence>
<feature type="region of interest" description="Disordered" evidence="1">
    <location>
        <begin position="169"/>
        <end position="190"/>
    </location>
</feature>
<proteinExistence type="predicted"/>
<feature type="region of interest" description="Disordered" evidence="1">
    <location>
        <begin position="488"/>
        <end position="547"/>
    </location>
</feature>
<feature type="region of interest" description="Disordered" evidence="1">
    <location>
        <begin position="1"/>
        <end position="35"/>
    </location>
</feature>
<evidence type="ECO:0000256" key="1">
    <source>
        <dbReference type="SAM" id="MobiDB-lite"/>
    </source>
</evidence>
<dbReference type="Proteomes" id="UP000789572">
    <property type="component" value="Unassembled WGS sequence"/>
</dbReference>
<feature type="compositionally biased region" description="Low complexity" evidence="1">
    <location>
        <begin position="68"/>
        <end position="79"/>
    </location>
</feature>
<evidence type="ECO:0000313" key="3">
    <source>
        <dbReference type="Proteomes" id="UP000789572"/>
    </source>
</evidence>
<accession>A0A9N8ZHQ1</accession>
<gene>
    <name evidence="2" type="ORF">POCULU_LOCUS2328</name>
</gene>
<feature type="region of interest" description="Disordered" evidence="1">
    <location>
        <begin position="264"/>
        <end position="290"/>
    </location>
</feature>
<dbReference type="EMBL" id="CAJVPJ010000211">
    <property type="protein sequence ID" value="CAG8496084.1"/>
    <property type="molecule type" value="Genomic_DNA"/>
</dbReference>
<dbReference type="OrthoDB" id="340550at2759"/>
<dbReference type="AlphaFoldDB" id="A0A9N8ZHQ1"/>